<gene>
    <name evidence="2" type="ORF">VMCG_06793</name>
</gene>
<dbReference type="Pfam" id="PF24539">
    <property type="entry name" value="DUF7600"/>
    <property type="match status" value="1"/>
</dbReference>
<keyword evidence="3" id="KW-1185">Reference proteome</keyword>
<sequence length="578" mass="65181">MAIQTRPFNIRTEFPEYGPNFDVGTDLLVADRRFFNNETDLGRLAQKLSAMPLEIQSQVLDGLGSSLFIALLKARTFSWQILPRIHESTTLKPTTRILDTNNQIKRIYGRSNIILGWNYLTEISFNDDVVEGGSSSISVADSSIRGLRFALGKFGLRGIQIIYEDGSCSLWLGDPSSCWIGVLHGRDLSKLRVIADDVRIIKVDFGRELDPKLPSGSPALWYGDHYPPEGSTLRFFTSKGATEIYRLHYYPGWRQCQYLPLLTESEYATGLTVYLWGSTITGIASHGTVSSNLLIGSRSGLPIHFALNKGERLTSVWLFESDVGTFVGRYLAVTTSHGRTKQFAPFDDSRQRETAVRCRWIQVSSGQMGPIIGIFIDLVKYSRGDFGNIIGFAQSIEHQRDIDDSTIPAIPEIYAAPAKLPRRFRAFPGSPRYILSSASLKNVSNLRIRRHDGRCIGLLLRYNDLTAETLGQWDPFDEESITPLYDAADGVLMRLNFHVAREVYNEFGHTREIMKDITVEVTDSPWEYQALENQPARVDSWIETFDCYRPKQGEVDDRHPAKIAFLPVPAKYKANAKE</sequence>
<comment type="caution">
    <text evidence="2">The sequence shown here is derived from an EMBL/GenBank/DDBJ whole genome shotgun (WGS) entry which is preliminary data.</text>
</comment>
<name>A0A423W609_9PEZI</name>
<evidence type="ECO:0000259" key="1">
    <source>
        <dbReference type="Pfam" id="PF24539"/>
    </source>
</evidence>
<dbReference type="Proteomes" id="UP000283895">
    <property type="component" value="Unassembled WGS sequence"/>
</dbReference>
<dbReference type="AlphaFoldDB" id="A0A423W609"/>
<evidence type="ECO:0000313" key="3">
    <source>
        <dbReference type="Proteomes" id="UP000283895"/>
    </source>
</evidence>
<protein>
    <recommendedName>
        <fullName evidence="1">DUF7600 domain-containing protein</fullName>
    </recommendedName>
</protein>
<proteinExistence type="predicted"/>
<organism evidence="2 3">
    <name type="scientific">Cytospora schulzeri</name>
    <dbReference type="NCBI Taxonomy" id="448051"/>
    <lineage>
        <taxon>Eukaryota</taxon>
        <taxon>Fungi</taxon>
        <taxon>Dikarya</taxon>
        <taxon>Ascomycota</taxon>
        <taxon>Pezizomycotina</taxon>
        <taxon>Sordariomycetes</taxon>
        <taxon>Sordariomycetidae</taxon>
        <taxon>Diaporthales</taxon>
        <taxon>Cytosporaceae</taxon>
        <taxon>Cytospora</taxon>
    </lineage>
</organism>
<dbReference type="OrthoDB" id="5245364at2759"/>
<accession>A0A423W609</accession>
<feature type="domain" description="DUF7600" evidence="1">
    <location>
        <begin position="137"/>
        <end position="194"/>
    </location>
</feature>
<dbReference type="EMBL" id="LKEA01000025">
    <property type="protein sequence ID" value="ROV98720.1"/>
    <property type="molecule type" value="Genomic_DNA"/>
</dbReference>
<dbReference type="STRING" id="356882.A0A423W609"/>
<reference evidence="2 3" key="1">
    <citation type="submission" date="2015-09" db="EMBL/GenBank/DDBJ databases">
        <title>Host preference determinants of Valsa canker pathogens revealed by comparative genomics.</title>
        <authorList>
            <person name="Yin Z."/>
            <person name="Huang L."/>
        </authorList>
    </citation>
    <scope>NUCLEOTIDE SEQUENCE [LARGE SCALE GENOMIC DNA]</scope>
    <source>
        <strain evidence="2 3">03-1</strain>
    </source>
</reference>
<evidence type="ECO:0000313" key="2">
    <source>
        <dbReference type="EMBL" id="ROV98720.1"/>
    </source>
</evidence>
<dbReference type="InterPro" id="IPR056021">
    <property type="entry name" value="DUF7600"/>
</dbReference>